<gene>
    <name evidence="2" type="ORF">METZ01_LOCUS103068</name>
</gene>
<accession>A0A381WCM1</accession>
<feature type="domain" description="BIG2" evidence="1">
    <location>
        <begin position="51"/>
        <end position="118"/>
    </location>
</feature>
<dbReference type="Gene3D" id="2.60.40.1080">
    <property type="match status" value="1"/>
</dbReference>
<name>A0A381WCM1_9ZZZZ</name>
<protein>
    <recommendedName>
        <fullName evidence="1">BIG2 domain-containing protein</fullName>
    </recommendedName>
</protein>
<sequence>MEQITKWIICGSLFFSLIPGCAYEEKNYYYGTDNTSNEQAVSSSKGVSSSQVEIKPSRVELAMGGSLNLVLYLHSESGDELRPDLKEDSLNWVSENPEIVEVDKYGTVSGVGLGQTDVLLKAVINGKDYSGSIPVKVRSAEIREITLNPYLLMLAKDDEKILDLYASDFQGNPKSLQPEHLLYEVSDTDVLRVVKQANGQPKLISKSRSGHAFVTVTYLGLSGQPVKVNVADNVLVEPNSKSDLGRYSSIFVTSDNHVHVAYYNATTGALKYAYWDEKTWRNETVVQSAYLNAGQDARIIVAGNIPYISYYEANSGNLKIIGRVKGVWAEAPMVETSGLTGPKSGFVIKDGLPTIVYEFRESSGASPSIRFAQFSEGEWNSTTVTTSHTAETGIDLKISRGKIGVAFLDRDGYASFLESTDNGETWNSAEGLSARVEKQSPASGSVALNYTSLGQPHLAYYVPGGGVQFAKPSQTTFGKSWGFAVLDSFTFGGDYLDAVIDYASRDRISFYDAVSGDLKLVKFNQKRQSFDQAFTADGGGKYNDRVGEYSSVGINSYGQTVICYYNLTKGRLQFYIEPYNPN</sequence>
<dbReference type="EMBL" id="UINC01011370">
    <property type="protein sequence ID" value="SVA50214.1"/>
    <property type="molecule type" value="Genomic_DNA"/>
</dbReference>
<dbReference type="Pfam" id="PF02368">
    <property type="entry name" value="Big_2"/>
    <property type="match status" value="1"/>
</dbReference>
<organism evidence="2">
    <name type="scientific">marine metagenome</name>
    <dbReference type="NCBI Taxonomy" id="408172"/>
    <lineage>
        <taxon>unclassified sequences</taxon>
        <taxon>metagenomes</taxon>
        <taxon>ecological metagenomes</taxon>
    </lineage>
</organism>
<dbReference type="Gene3D" id="2.120.10.70">
    <property type="entry name" value="Fucose-specific lectin"/>
    <property type="match status" value="1"/>
</dbReference>
<proteinExistence type="predicted"/>
<dbReference type="SUPFAM" id="SSF50939">
    <property type="entry name" value="Sialidases"/>
    <property type="match status" value="1"/>
</dbReference>
<evidence type="ECO:0000313" key="2">
    <source>
        <dbReference type="EMBL" id="SVA50214.1"/>
    </source>
</evidence>
<reference evidence="2" key="1">
    <citation type="submission" date="2018-05" db="EMBL/GenBank/DDBJ databases">
        <authorList>
            <person name="Lanie J.A."/>
            <person name="Ng W.-L."/>
            <person name="Kazmierczak K.M."/>
            <person name="Andrzejewski T.M."/>
            <person name="Davidsen T.M."/>
            <person name="Wayne K.J."/>
            <person name="Tettelin H."/>
            <person name="Glass J.I."/>
            <person name="Rusch D."/>
            <person name="Podicherti R."/>
            <person name="Tsui H.-C.T."/>
            <person name="Winkler M.E."/>
        </authorList>
    </citation>
    <scope>NUCLEOTIDE SEQUENCE</scope>
</reference>
<dbReference type="InterPro" id="IPR003343">
    <property type="entry name" value="Big_2"/>
</dbReference>
<dbReference type="SUPFAM" id="SSF49373">
    <property type="entry name" value="Invasin/intimin cell-adhesion fragments"/>
    <property type="match status" value="1"/>
</dbReference>
<evidence type="ECO:0000259" key="1">
    <source>
        <dbReference type="Pfam" id="PF02368"/>
    </source>
</evidence>
<dbReference type="AlphaFoldDB" id="A0A381WCM1"/>
<dbReference type="InterPro" id="IPR008964">
    <property type="entry name" value="Invasin/intimin_cell_adhesion"/>
</dbReference>
<dbReference type="InterPro" id="IPR036278">
    <property type="entry name" value="Sialidase_sf"/>
</dbReference>